<feature type="compositionally biased region" description="Polar residues" evidence="1">
    <location>
        <begin position="247"/>
        <end position="265"/>
    </location>
</feature>
<feature type="region of interest" description="Disordered" evidence="1">
    <location>
        <begin position="698"/>
        <end position="733"/>
    </location>
</feature>
<dbReference type="Proteomes" id="UP001158576">
    <property type="component" value="Chromosome PAR"/>
</dbReference>
<gene>
    <name evidence="3" type="ORF">OKIOD_LOCUS1948</name>
</gene>
<keyword evidence="4" id="KW-1185">Reference proteome</keyword>
<keyword evidence="2" id="KW-0812">Transmembrane</keyword>
<dbReference type="EMBL" id="OU015568">
    <property type="protein sequence ID" value="CAG5083490.1"/>
    <property type="molecule type" value="Genomic_DNA"/>
</dbReference>
<organism evidence="3 4">
    <name type="scientific">Oikopleura dioica</name>
    <name type="common">Tunicate</name>
    <dbReference type="NCBI Taxonomy" id="34765"/>
    <lineage>
        <taxon>Eukaryota</taxon>
        <taxon>Metazoa</taxon>
        <taxon>Chordata</taxon>
        <taxon>Tunicata</taxon>
        <taxon>Appendicularia</taxon>
        <taxon>Copelata</taxon>
        <taxon>Oikopleuridae</taxon>
        <taxon>Oikopleura</taxon>
    </lineage>
</organism>
<sequence length="733" mass="82958">MTVCTLQVNRETEHVMSVSKVFDDLDPILDQQGGLKNPDSAVEELIRLMDAVQNEDFDIQLCYLLVLAETKTAQILTAFLNKGGWPTLARWLNGYIEQKHFVGIRQMVKTYRSLPVTHSLLKKPIETGKMPGKMIRSLRKHDDEVIKAVSSEVFELWNQIINEEMARKEKKAKIKKEKKEKEAKEKGQVKLVDNMIGNMFDAAQDEKKKAKIDEKKRKEAKKRRREEEEKKNSLLNNIMNAMPGKSDNPTTSETAAAVPKTSSSPEPVLEKRPRKPGAKTVRWTDQASARPLEMVREIEIDPQERANVNSEAFKRQLNLEAFREGEHLHSDAPVNVFHGVNQGDTKPKRQWRSPRKISSLIPDQALKNMDRFSANSDEKLKAEERTKMQLARLYVASAIPDSPSEPDIRAPVPSRDKVKIIPQLTEEQEMKPDIKPQLDLEDLNKPVMDLSSVNLNFDINTIRAAVSTANSSNHQSYPPRVSPPSQNRYSTSPPIESNRFGGRGPHEPTPPRRHSPANNRYEPYPDRRGSPGRGDHRSGFVDHRNQGGFNGNHRHNMAVDIVATETAPLLETTGEALGDRDLLHGPTFATTAAKSATGLAVVYFVISAYFGFLLVSLNKLDEDYISFEDYAYEDFDFPKIPIQCFQYSFMLTLSWTMMMTSLCGVMGIYACNCAKNAILMNRRVFSLTRDLRAHAEKPDDLKIDIPPTYDELFPDKPAQNDQNPQDPPPFSAT</sequence>
<evidence type="ECO:0000256" key="2">
    <source>
        <dbReference type="SAM" id="Phobius"/>
    </source>
</evidence>
<dbReference type="SUPFAM" id="SSF47676">
    <property type="entry name" value="Conserved domain common to transcription factors TFIIS, elongin A, CRSP70"/>
    <property type="match status" value="1"/>
</dbReference>
<feature type="compositionally biased region" description="Low complexity" evidence="1">
    <location>
        <begin position="715"/>
        <end position="724"/>
    </location>
</feature>
<reference evidence="3 4" key="1">
    <citation type="submission" date="2021-04" db="EMBL/GenBank/DDBJ databases">
        <authorList>
            <person name="Bliznina A."/>
        </authorList>
    </citation>
    <scope>NUCLEOTIDE SEQUENCE [LARGE SCALE GENOMIC DNA]</scope>
</reference>
<feature type="region of interest" description="Disordered" evidence="1">
    <location>
        <begin position="468"/>
        <end position="540"/>
    </location>
</feature>
<keyword evidence="2" id="KW-0472">Membrane</keyword>
<evidence type="ECO:0000313" key="4">
    <source>
        <dbReference type="Proteomes" id="UP001158576"/>
    </source>
</evidence>
<feature type="compositionally biased region" description="Basic and acidic residues" evidence="1">
    <location>
        <begin position="204"/>
        <end position="217"/>
    </location>
</feature>
<feature type="region of interest" description="Disordered" evidence="1">
    <location>
        <begin position="202"/>
        <end position="282"/>
    </location>
</feature>
<evidence type="ECO:0000256" key="1">
    <source>
        <dbReference type="SAM" id="MobiDB-lite"/>
    </source>
</evidence>
<feature type="transmembrane region" description="Helical" evidence="2">
    <location>
        <begin position="596"/>
        <end position="617"/>
    </location>
</feature>
<protein>
    <submittedName>
        <fullName evidence="3">Oidioi.mRNA.OKI2018_I69.PAR.g10390.t1.cds</fullName>
    </submittedName>
</protein>
<accession>A0ABN7RTV9</accession>
<feature type="compositionally biased region" description="Polar residues" evidence="1">
    <location>
        <begin position="483"/>
        <end position="495"/>
    </location>
</feature>
<dbReference type="InterPro" id="IPR035441">
    <property type="entry name" value="TFIIS/LEDGF_dom_sf"/>
</dbReference>
<feature type="region of interest" description="Disordered" evidence="1">
    <location>
        <begin position="335"/>
        <end position="355"/>
    </location>
</feature>
<keyword evidence="2" id="KW-1133">Transmembrane helix</keyword>
<feature type="transmembrane region" description="Helical" evidence="2">
    <location>
        <begin position="649"/>
        <end position="670"/>
    </location>
</feature>
<proteinExistence type="predicted"/>
<name>A0ABN7RTV9_OIKDI</name>
<evidence type="ECO:0000313" key="3">
    <source>
        <dbReference type="EMBL" id="CAG5083490.1"/>
    </source>
</evidence>
<feature type="compositionally biased region" description="Basic and acidic residues" evidence="1">
    <location>
        <begin position="523"/>
        <end position="540"/>
    </location>
</feature>